<reference evidence="1 2" key="1">
    <citation type="submission" date="2017-11" db="EMBL/GenBank/DDBJ databases">
        <title>Complete genome of a free-living desiccation-tolerant cyanobacterium and its photosynthetic adaptation to extreme terrestrial habitat.</title>
        <authorList>
            <person name="Shang J."/>
        </authorList>
    </citation>
    <scope>NUCLEOTIDE SEQUENCE [LARGE SCALE GENOMIC DNA]</scope>
    <source>
        <strain evidence="1 2">CCNUN1</strain>
    </source>
</reference>
<sequence length="42" mass="4624">MPTEVNYASNQIGDFLSQQGTLGAYEVNIMACDQIRANTLVF</sequence>
<dbReference type="KEGG" id="nfl:COO91_04296"/>
<evidence type="ECO:0000313" key="1">
    <source>
        <dbReference type="EMBL" id="AUB38331.1"/>
    </source>
</evidence>
<proteinExistence type="predicted"/>
<name>A0A2K8SSD5_9NOSO</name>
<protein>
    <submittedName>
        <fullName evidence="1">Uncharacterized protein</fullName>
    </submittedName>
</protein>
<organism evidence="1 2">
    <name type="scientific">Nostoc flagelliforme CCNUN1</name>
    <dbReference type="NCBI Taxonomy" id="2038116"/>
    <lineage>
        <taxon>Bacteria</taxon>
        <taxon>Bacillati</taxon>
        <taxon>Cyanobacteriota</taxon>
        <taxon>Cyanophyceae</taxon>
        <taxon>Nostocales</taxon>
        <taxon>Nostocaceae</taxon>
        <taxon>Nostoc</taxon>
    </lineage>
</organism>
<evidence type="ECO:0000313" key="2">
    <source>
        <dbReference type="Proteomes" id="UP000232003"/>
    </source>
</evidence>
<keyword evidence="2" id="KW-1185">Reference proteome</keyword>
<dbReference type="Proteomes" id="UP000232003">
    <property type="component" value="Chromosome"/>
</dbReference>
<gene>
    <name evidence="1" type="ORF">COO91_04296</name>
</gene>
<dbReference type="EMBL" id="CP024785">
    <property type="protein sequence ID" value="AUB38331.1"/>
    <property type="molecule type" value="Genomic_DNA"/>
</dbReference>
<dbReference type="AlphaFoldDB" id="A0A2K8SSD5"/>
<accession>A0A2K8SSD5</accession>